<keyword evidence="2" id="KW-0547">Nucleotide-binding</keyword>
<reference evidence="7 8" key="1">
    <citation type="submission" date="2014-10" db="EMBL/GenBank/DDBJ databases">
        <title>Genome sequence of Clostridium aceticum DSM 1496.</title>
        <authorList>
            <person name="Poehlein A."/>
            <person name="Schiel-Bengelsdorf B."/>
            <person name="Gottschalk G."/>
            <person name="Duerre P."/>
            <person name="Daniel R."/>
        </authorList>
    </citation>
    <scope>NUCLEOTIDE SEQUENCE [LARGE SCALE GENOMIC DNA]</scope>
    <source>
        <strain evidence="7 8">DSM 1496</strain>
    </source>
</reference>
<evidence type="ECO:0000256" key="1">
    <source>
        <dbReference type="ARBA" id="ARBA00022679"/>
    </source>
</evidence>
<dbReference type="KEGG" id="cace:CACET_c20810"/>
<dbReference type="InterPro" id="IPR006282">
    <property type="entry name" value="Thi_PPkinase"/>
</dbReference>
<dbReference type="Pfam" id="PF04265">
    <property type="entry name" value="TPK_B1_binding"/>
    <property type="match status" value="1"/>
</dbReference>
<evidence type="ECO:0000256" key="3">
    <source>
        <dbReference type="ARBA" id="ARBA00022777"/>
    </source>
</evidence>
<dbReference type="Gene3D" id="3.40.50.10240">
    <property type="entry name" value="Thiamin pyrophosphokinase, catalytic domain"/>
    <property type="match status" value="1"/>
</dbReference>
<dbReference type="GO" id="GO:0006772">
    <property type="term" value="P:thiamine metabolic process"/>
    <property type="evidence" value="ECO:0007669"/>
    <property type="project" value="UniProtKB-UniRule"/>
</dbReference>
<dbReference type="GO" id="GO:0004788">
    <property type="term" value="F:thiamine diphosphokinase activity"/>
    <property type="evidence" value="ECO:0007669"/>
    <property type="project" value="UniProtKB-UniRule"/>
</dbReference>
<dbReference type="EC" id="2.7.6.2" evidence="5"/>
<proteinExistence type="predicted"/>
<dbReference type="GO" id="GO:0016301">
    <property type="term" value="F:kinase activity"/>
    <property type="evidence" value="ECO:0007669"/>
    <property type="project" value="UniProtKB-KW"/>
</dbReference>
<dbReference type="PANTHER" id="PTHR41299">
    <property type="entry name" value="THIAMINE PYROPHOSPHOKINASE"/>
    <property type="match status" value="1"/>
</dbReference>
<dbReference type="InterPro" id="IPR036759">
    <property type="entry name" value="TPK_catalytic_sf"/>
</dbReference>
<dbReference type="InterPro" id="IPR036371">
    <property type="entry name" value="TPK_B1-bd_sf"/>
</dbReference>
<dbReference type="InterPro" id="IPR007373">
    <property type="entry name" value="Thiamin_PyroPKinase_B1-bd"/>
</dbReference>
<dbReference type="AlphaFoldDB" id="A0A0D8I6V7"/>
<evidence type="ECO:0000313" key="8">
    <source>
        <dbReference type="Proteomes" id="UP000035704"/>
    </source>
</evidence>
<protein>
    <recommendedName>
        <fullName evidence="5">Thiamine diphosphokinase</fullName>
        <ecNumber evidence="5">2.7.6.2</ecNumber>
    </recommendedName>
</protein>
<evidence type="ECO:0000259" key="6">
    <source>
        <dbReference type="SMART" id="SM00983"/>
    </source>
</evidence>
<dbReference type="Pfam" id="PF04263">
    <property type="entry name" value="TPK_catalytic"/>
    <property type="match status" value="1"/>
</dbReference>
<dbReference type="SUPFAM" id="SSF63862">
    <property type="entry name" value="Thiamin pyrophosphokinase, substrate-binding domain"/>
    <property type="match status" value="1"/>
</dbReference>
<evidence type="ECO:0000256" key="2">
    <source>
        <dbReference type="ARBA" id="ARBA00022741"/>
    </source>
</evidence>
<dbReference type="SMART" id="SM00983">
    <property type="entry name" value="TPK_B1_binding"/>
    <property type="match status" value="1"/>
</dbReference>
<dbReference type="OrthoDB" id="9804377at2"/>
<dbReference type="PANTHER" id="PTHR41299:SF1">
    <property type="entry name" value="THIAMINE PYROPHOSPHOKINASE"/>
    <property type="match status" value="1"/>
</dbReference>
<keyword evidence="3 7" id="KW-0418">Kinase</keyword>
<accession>A0A0D8I6V7</accession>
<evidence type="ECO:0000256" key="4">
    <source>
        <dbReference type="ARBA" id="ARBA00022840"/>
    </source>
</evidence>
<sequence>MEIVIIANGNIDNLAYIENIIKNKYLICADGAAKYLRKINVVPNLLVGDFDSIDSEDLLWMKENKVQYEKFPSRKDQTDTELALEYAFQLNPKSITMIGALGSRQDHSIGNIMLLWRILQQGVEGKIVDENSYITITNSRIYVQGEIGEHISIIPLTNPVKGVTLEGLEYPLKDRDIDQGSTLGISNVFIQKEAVISLKEGVLLVIKSKE</sequence>
<evidence type="ECO:0000256" key="5">
    <source>
        <dbReference type="NCBIfam" id="TIGR01378"/>
    </source>
</evidence>
<dbReference type="Proteomes" id="UP000035704">
    <property type="component" value="Chromosome"/>
</dbReference>
<dbReference type="SUPFAM" id="SSF63999">
    <property type="entry name" value="Thiamin pyrophosphokinase, catalytic domain"/>
    <property type="match status" value="1"/>
</dbReference>
<dbReference type="EMBL" id="CP009687">
    <property type="protein sequence ID" value="AKL95528.1"/>
    <property type="molecule type" value="Genomic_DNA"/>
</dbReference>
<dbReference type="GO" id="GO:0009229">
    <property type="term" value="P:thiamine diphosphate biosynthetic process"/>
    <property type="evidence" value="ECO:0007669"/>
    <property type="project" value="InterPro"/>
</dbReference>
<keyword evidence="1 7" id="KW-0808">Transferase</keyword>
<dbReference type="GO" id="GO:0005524">
    <property type="term" value="F:ATP binding"/>
    <property type="evidence" value="ECO:0007669"/>
    <property type="project" value="UniProtKB-KW"/>
</dbReference>
<keyword evidence="8" id="KW-1185">Reference proteome</keyword>
<feature type="domain" description="Thiamin pyrophosphokinase thiamin-binding" evidence="6">
    <location>
        <begin position="145"/>
        <end position="204"/>
    </location>
</feature>
<dbReference type="STRING" id="84022.CACET_c20810"/>
<dbReference type="GO" id="GO:0030975">
    <property type="term" value="F:thiamine binding"/>
    <property type="evidence" value="ECO:0007669"/>
    <property type="project" value="InterPro"/>
</dbReference>
<dbReference type="PATRIC" id="fig|84022.5.peg.1887"/>
<dbReference type="NCBIfam" id="TIGR01378">
    <property type="entry name" value="thi_PPkinase"/>
    <property type="match status" value="1"/>
</dbReference>
<organism evidence="7 8">
    <name type="scientific">Clostridium aceticum</name>
    <dbReference type="NCBI Taxonomy" id="84022"/>
    <lineage>
        <taxon>Bacteria</taxon>
        <taxon>Bacillati</taxon>
        <taxon>Bacillota</taxon>
        <taxon>Clostridia</taxon>
        <taxon>Eubacteriales</taxon>
        <taxon>Clostridiaceae</taxon>
        <taxon>Clostridium</taxon>
    </lineage>
</organism>
<name>A0A0D8I6V7_9CLOT</name>
<dbReference type="InterPro" id="IPR053149">
    <property type="entry name" value="TPK"/>
</dbReference>
<dbReference type="InterPro" id="IPR007371">
    <property type="entry name" value="TPK_catalytic"/>
</dbReference>
<gene>
    <name evidence="7" type="primary">thiN</name>
    <name evidence="7" type="ORF">CACET_c20810</name>
</gene>
<dbReference type="CDD" id="cd07995">
    <property type="entry name" value="TPK"/>
    <property type="match status" value="1"/>
</dbReference>
<evidence type="ECO:0000313" key="7">
    <source>
        <dbReference type="EMBL" id="AKL95528.1"/>
    </source>
</evidence>
<keyword evidence="4" id="KW-0067">ATP-binding</keyword>
<dbReference type="RefSeq" id="WP_044825991.1">
    <property type="nucleotide sequence ID" value="NZ_CP009687.1"/>
</dbReference>